<keyword evidence="6" id="KW-0812">Transmembrane</keyword>
<keyword evidence="3 7" id="KW-0732">Signal</keyword>
<dbReference type="Gene3D" id="3.40.50.410">
    <property type="entry name" value="von Willebrand factor, type A domain"/>
    <property type="match status" value="1"/>
</dbReference>
<evidence type="ECO:0000259" key="9">
    <source>
        <dbReference type="PROSITE" id="PS50847"/>
    </source>
</evidence>
<evidence type="ECO:0000256" key="3">
    <source>
        <dbReference type="ARBA" id="ARBA00022729"/>
    </source>
</evidence>
<proteinExistence type="predicted"/>
<keyword evidence="1" id="KW-0134">Cell wall</keyword>
<sequence>MKKMTRVIVFIMAAIMVLSMAPQQVNAADNITKSTVADSVTINNWHEANALDDSTKNVGRIWTDKSVSTGNITLTSRQNDSQSATITKSTNSDFLVGLSALSSTAKIVGQTTVPLDIVLVLDVSGSMNDPVGQTDSTKRIKRLKEAVNEFIDSSAKENDKRADANKQSRIAVVKFAGEESDKIGNEQYRKGQYWYNYTQIVSEYKAYTSSDKAELQEKVNALGSAGATLADNAMNLAQKLVNQSKTDEADNTNRKNVKRVVIFFTDGVPTSYNEFDEGVAKSAIKSAKSIKKDADIYTIGVFAGADDGSPELSETETWTETKKTNAFMHGLSSNYPNAESYDQLGTRAKDSKGEETTYYKATNASSLKDIFTQIGDEIISSAQSPTEVGQGENPSQAGYITIKDQLGDYMQVDDINTLVYANKVFTDADKSETTENNKKIVTYAFKEDIPDTNHVYPEGNLKDIRITVKKATGEDSLQTGDLVTVQIPANLIPLRYYEVSKDKKMTIDETYPMRLFYDVSLKAGVADKLKNPDAQIKAYINANKNEKNQVYFYSNQYDKTKSGEESGGAGAYARFVPASTNDFYYFQNDAVLYTDEACKKPVTDAIDTSGAATYYYQREYYELGDDGKAVSRSNTVTIPGNSNLLLNGYAQQNTSTGEYYIPAGTPRTTSLSYFAEDKADGTNVTGTASQSIKPVWENNYQGNSVTTYLGNNGRLAVSVPDAPVTLTGDTALRGTKTLKGRDMKENEAFEFMLTAGDDSTKKAIQDGEVTIAQNGDKAVAAGAKDGVTTEFQFGDVTFTKAGNYTFDIKENVPQTQAGGMTYDAHTTKVTVNVVRDTEEFAKLKASVSYNNGTAGTATDKAVFENSYSSSTEAEGGTSAEIKANKILNGRPMKAGEFQFKLATRLANGSNGTVIQEKQNQENGNISFDLLKYKTSNTAAGDAAIVLSQAVSDGYAVKSTDQNGNTVYTLNYRIYEETAEGTLPNGVSAVMNSYDFTVTVTDNGNGTLTAVPHYPEDKNKFEFVNQYGASSVPVEITATGSKTLSYEEGLTPDSIAGKFTFTLEALTEGAPMPENTTAVNDAAGNVNFGQIPFALSQLEGVAADENGTRTKEFEYKVTESGSVSGVTNDTGASTGKTFKLTLHDDGEGTLTVTRNPSDGPLFSFTNTYNVNELATSITDQIKVNKSLTGRELRAGEFRFELLEGSSGIATGTNDADGTVTFDKITYTKPGNHLYTVREVNQGESGITYDDQTYMIHTKITDNGDGTLKAEHQVLAGIGEDDQMIPAEENAITFQNSYKAEPANVTIEAVKKLEGGTLKVGQFTFQLKDKDGKAVAEVKNKEDGAIRFENLAFDSEGTYEYTISEVNDKQTGVTYDENVYKLTVSVTDDGSGVLSAKVSGDKATFTNYYKATDPKTDLKSDTKPKTSASDAKDKVPETGDSSPIALYLVLAVIAAMSGVLVLRRKNK</sequence>
<dbReference type="InterPro" id="IPR036465">
    <property type="entry name" value="vWFA_dom_sf"/>
</dbReference>
<dbReference type="PROSITE" id="PS50847">
    <property type="entry name" value="GRAM_POS_ANCHORING"/>
    <property type="match status" value="1"/>
</dbReference>
<evidence type="ECO:0000256" key="6">
    <source>
        <dbReference type="SAM" id="Phobius"/>
    </source>
</evidence>
<evidence type="ECO:0000256" key="2">
    <source>
        <dbReference type="ARBA" id="ARBA00022525"/>
    </source>
</evidence>
<dbReference type="Proteomes" id="UP000284883">
    <property type="component" value="Unassembled WGS sequence"/>
</dbReference>
<dbReference type="InterPro" id="IPR002035">
    <property type="entry name" value="VWF_A"/>
</dbReference>
<evidence type="ECO:0000313" key="10">
    <source>
        <dbReference type="EMBL" id="RHB35281.1"/>
    </source>
</evidence>
<dbReference type="Pfam" id="PF00092">
    <property type="entry name" value="VWA"/>
    <property type="match status" value="1"/>
</dbReference>
<accession>A0A413VNZ0</accession>
<evidence type="ECO:0000256" key="7">
    <source>
        <dbReference type="SAM" id="SignalP"/>
    </source>
</evidence>
<keyword evidence="6" id="KW-1133">Transmembrane helix</keyword>
<dbReference type="CDD" id="cd00198">
    <property type="entry name" value="vWFA"/>
    <property type="match status" value="1"/>
</dbReference>
<dbReference type="InterPro" id="IPR022464">
    <property type="entry name" value="Strep_pil_isopept_link"/>
</dbReference>
<dbReference type="InterPro" id="IPR017502">
    <property type="entry name" value="Sortase_SrtB_target"/>
</dbReference>
<dbReference type="Pfam" id="PF12892">
    <property type="entry name" value="FctA"/>
    <property type="match status" value="5"/>
</dbReference>
<dbReference type="SUPFAM" id="SSF53300">
    <property type="entry name" value="vWA-like"/>
    <property type="match status" value="1"/>
</dbReference>
<feature type="domain" description="VWFA" evidence="8">
    <location>
        <begin position="116"/>
        <end position="374"/>
    </location>
</feature>
<dbReference type="NCBIfam" id="TIGR03786">
    <property type="entry name" value="strep_pil_rpt"/>
    <property type="match status" value="3"/>
</dbReference>
<dbReference type="NCBIfam" id="TIGR03063">
    <property type="entry name" value="srtB_target"/>
    <property type="match status" value="1"/>
</dbReference>
<feature type="domain" description="Gram-positive cocci surface proteins LPxTG" evidence="9">
    <location>
        <begin position="1433"/>
        <end position="1465"/>
    </location>
</feature>
<feature type="signal peptide" evidence="7">
    <location>
        <begin position="1"/>
        <end position="27"/>
    </location>
</feature>
<feature type="chain" id="PRO_5019078701" evidence="7">
    <location>
        <begin position="28"/>
        <end position="1465"/>
    </location>
</feature>
<evidence type="ECO:0000313" key="11">
    <source>
        <dbReference type="Proteomes" id="UP000284883"/>
    </source>
</evidence>
<evidence type="ECO:0000259" key="8">
    <source>
        <dbReference type="PROSITE" id="PS50234"/>
    </source>
</evidence>
<gene>
    <name evidence="10" type="ORF">DW885_14220</name>
</gene>
<keyword evidence="6" id="KW-0472">Membrane</keyword>
<feature type="transmembrane region" description="Helical" evidence="6">
    <location>
        <begin position="1442"/>
        <end position="1460"/>
    </location>
</feature>
<comment type="caution">
    <text evidence="10">The sequence shown here is derived from an EMBL/GenBank/DDBJ whole genome shotgun (WGS) entry which is preliminary data.</text>
</comment>
<feature type="region of interest" description="Disordered" evidence="5">
    <location>
        <begin position="1413"/>
        <end position="1437"/>
    </location>
</feature>
<organism evidence="10 11">
    <name type="scientific">Dorea formicigenerans</name>
    <dbReference type="NCBI Taxonomy" id="39486"/>
    <lineage>
        <taxon>Bacteria</taxon>
        <taxon>Bacillati</taxon>
        <taxon>Bacillota</taxon>
        <taxon>Clostridia</taxon>
        <taxon>Lachnospirales</taxon>
        <taxon>Lachnospiraceae</taxon>
        <taxon>Dorea</taxon>
    </lineage>
</organism>
<evidence type="ECO:0000256" key="1">
    <source>
        <dbReference type="ARBA" id="ARBA00022512"/>
    </source>
</evidence>
<dbReference type="Gene3D" id="2.60.40.3050">
    <property type="match status" value="5"/>
</dbReference>
<feature type="compositionally biased region" description="Basic and acidic residues" evidence="5">
    <location>
        <begin position="1413"/>
        <end position="1435"/>
    </location>
</feature>
<keyword evidence="2" id="KW-0964">Secreted</keyword>
<name>A0A413VNZ0_9FIRM</name>
<protein>
    <submittedName>
        <fullName evidence="10">VWA domain-containing protein</fullName>
    </submittedName>
</protein>
<reference evidence="10 11" key="1">
    <citation type="submission" date="2018-08" db="EMBL/GenBank/DDBJ databases">
        <title>A genome reference for cultivated species of the human gut microbiota.</title>
        <authorList>
            <person name="Zou Y."/>
            <person name="Xue W."/>
            <person name="Luo G."/>
        </authorList>
    </citation>
    <scope>NUCLEOTIDE SEQUENCE [LARGE SCALE GENOMIC DNA]</scope>
    <source>
        <strain evidence="10 11">AM40-15AC</strain>
    </source>
</reference>
<keyword evidence="4" id="KW-0572">Peptidoglycan-anchor</keyword>
<dbReference type="PROSITE" id="PS50234">
    <property type="entry name" value="VWFA"/>
    <property type="match status" value="1"/>
</dbReference>
<evidence type="ECO:0000256" key="4">
    <source>
        <dbReference type="ARBA" id="ARBA00023088"/>
    </source>
</evidence>
<dbReference type="RefSeq" id="WP_118001594.1">
    <property type="nucleotide sequence ID" value="NZ_QSGQ01000013.1"/>
</dbReference>
<evidence type="ECO:0000256" key="5">
    <source>
        <dbReference type="SAM" id="MobiDB-lite"/>
    </source>
</evidence>
<dbReference type="InterPro" id="IPR019931">
    <property type="entry name" value="LPXTG_anchor"/>
</dbReference>
<dbReference type="SMART" id="SM00327">
    <property type="entry name" value="VWA"/>
    <property type="match status" value="1"/>
</dbReference>
<dbReference type="EMBL" id="QSGQ01000013">
    <property type="protein sequence ID" value="RHB35281.1"/>
    <property type="molecule type" value="Genomic_DNA"/>
</dbReference>
<dbReference type="NCBIfam" id="TIGR01167">
    <property type="entry name" value="LPXTG_anchor"/>
    <property type="match status" value="1"/>
</dbReference>
<dbReference type="InterPro" id="IPR038174">
    <property type="entry name" value="Strep_pil_link_sf"/>
</dbReference>